<evidence type="ECO:0000313" key="1">
    <source>
        <dbReference type="EMBL" id="CUS45186.1"/>
    </source>
</evidence>
<dbReference type="Pfam" id="PF14907">
    <property type="entry name" value="NTP_transf_5"/>
    <property type="match status" value="1"/>
</dbReference>
<dbReference type="InterPro" id="IPR039498">
    <property type="entry name" value="NTP_transf_5"/>
</dbReference>
<gene>
    <name evidence="1" type="ORF">MGWOODY_Smn3758</name>
</gene>
<accession>A0A170PP86</accession>
<proteinExistence type="predicted"/>
<dbReference type="AlphaFoldDB" id="A0A170PP86"/>
<dbReference type="EMBL" id="CZQE01000218">
    <property type="protein sequence ID" value="CUS45186.1"/>
    <property type="molecule type" value="Genomic_DNA"/>
</dbReference>
<sequence>MGDVDLLVHAEDAMAYHAHFTRHGFVTSAPPSAELLALEERHHLIYVPQTGQGMPFEVHWRLSEARNDGPVDRAAIWRRALAHPLAPGARVMSHEDLFLYLCLHLKHHGFETPLTQLWDLAELLRAPAFPIDWPLLWHRAAEWRVAETVRVALFLVEDTLGVPADMLSGWRPDARLAARLPDLLPSLGGYPPSAHAQGRLAAVLSPHGGWAERWRALRRGLVPTRFEVRSGYGRPDDGLWGDIRAYLRRYRRLIGTKGATVRAWASGKGGVRGQIDRLEALRRHLDERG</sequence>
<evidence type="ECO:0008006" key="2">
    <source>
        <dbReference type="Google" id="ProtNLM"/>
    </source>
</evidence>
<organism evidence="1">
    <name type="scientific">hydrothermal vent metagenome</name>
    <dbReference type="NCBI Taxonomy" id="652676"/>
    <lineage>
        <taxon>unclassified sequences</taxon>
        <taxon>metagenomes</taxon>
        <taxon>ecological metagenomes</taxon>
    </lineage>
</organism>
<protein>
    <recommendedName>
        <fullName evidence="2">Nucleotidyltransferase family protein</fullName>
    </recommendedName>
</protein>
<name>A0A170PP86_9ZZZZ</name>
<reference evidence="1" key="1">
    <citation type="submission" date="2015-10" db="EMBL/GenBank/DDBJ databases">
        <authorList>
            <person name="Gilbert D.G."/>
        </authorList>
    </citation>
    <scope>NUCLEOTIDE SEQUENCE</scope>
</reference>